<gene>
    <name evidence="2" type="ORF">CTI12_AA237760</name>
</gene>
<organism evidence="2 3">
    <name type="scientific">Artemisia annua</name>
    <name type="common">Sweet wormwood</name>
    <dbReference type="NCBI Taxonomy" id="35608"/>
    <lineage>
        <taxon>Eukaryota</taxon>
        <taxon>Viridiplantae</taxon>
        <taxon>Streptophyta</taxon>
        <taxon>Embryophyta</taxon>
        <taxon>Tracheophyta</taxon>
        <taxon>Spermatophyta</taxon>
        <taxon>Magnoliopsida</taxon>
        <taxon>eudicotyledons</taxon>
        <taxon>Gunneridae</taxon>
        <taxon>Pentapetalae</taxon>
        <taxon>asterids</taxon>
        <taxon>campanulids</taxon>
        <taxon>Asterales</taxon>
        <taxon>Asteraceae</taxon>
        <taxon>Asteroideae</taxon>
        <taxon>Anthemideae</taxon>
        <taxon>Artemisiinae</taxon>
        <taxon>Artemisia</taxon>
    </lineage>
</organism>
<dbReference type="OrthoDB" id="1289445at2759"/>
<reference evidence="2 3" key="1">
    <citation type="journal article" date="2018" name="Mol. Plant">
        <title>The genome of Artemisia annua provides insight into the evolution of Asteraceae family and artemisinin biosynthesis.</title>
        <authorList>
            <person name="Shen Q."/>
            <person name="Zhang L."/>
            <person name="Liao Z."/>
            <person name="Wang S."/>
            <person name="Yan T."/>
            <person name="Shi P."/>
            <person name="Liu M."/>
            <person name="Fu X."/>
            <person name="Pan Q."/>
            <person name="Wang Y."/>
            <person name="Lv Z."/>
            <person name="Lu X."/>
            <person name="Zhang F."/>
            <person name="Jiang W."/>
            <person name="Ma Y."/>
            <person name="Chen M."/>
            <person name="Hao X."/>
            <person name="Li L."/>
            <person name="Tang Y."/>
            <person name="Lv G."/>
            <person name="Zhou Y."/>
            <person name="Sun X."/>
            <person name="Brodelius P.E."/>
            <person name="Rose J.K.C."/>
            <person name="Tang K."/>
        </authorList>
    </citation>
    <scope>NUCLEOTIDE SEQUENCE [LARGE SCALE GENOMIC DNA]</scope>
    <source>
        <strain evidence="3">cv. Huhao1</strain>
        <tissue evidence="2">Leaf</tissue>
    </source>
</reference>
<feature type="region of interest" description="Disordered" evidence="1">
    <location>
        <begin position="141"/>
        <end position="178"/>
    </location>
</feature>
<protein>
    <submittedName>
        <fullName evidence="2">Uncharacterized protein</fullName>
    </submittedName>
</protein>
<feature type="region of interest" description="Disordered" evidence="1">
    <location>
        <begin position="1"/>
        <end position="44"/>
    </location>
</feature>
<dbReference type="AlphaFoldDB" id="A0A2U1NQY4"/>
<feature type="compositionally biased region" description="Polar residues" evidence="1">
    <location>
        <begin position="1"/>
        <end position="27"/>
    </location>
</feature>
<comment type="caution">
    <text evidence="2">The sequence shown here is derived from an EMBL/GenBank/DDBJ whole genome shotgun (WGS) entry which is preliminary data.</text>
</comment>
<keyword evidence="3" id="KW-1185">Reference proteome</keyword>
<dbReference type="EMBL" id="PKPP01002338">
    <property type="protein sequence ID" value="PWA75914.1"/>
    <property type="molecule type" value="Genomic_DNA"/>
</dbReference>
<name>A0A2U1NQY4_ARTAN</name>
<feature type="compositionally biased region" description="Low complexity" evidence="1">
    <location>
        <begin position="152"/>
        <end position="163"/>
    </location>
</feature>
<evidence type="ECO:0000313" key="3">
    <source>
        <dbReference type="Proteomes" id="UP000245207"/>
    </source>
</evidence>
<proteinExistence type="predicted"/>
<evidence type="ECO:0000313" key="2">
    <source>
        <dbReference type="EMBL" id="PWA75914.1"/>
    </source>
</evidence>
<sequence length="258" mass="29027">MSNDNQDPHNYQLPNNHHQPSSPATSNHHLHGFTTPPSSSPESLMGAVLGRAISNSKSTSFQDALTTTTTTNNNQLARLCSDANTSSFTQYLSATTTPPKIPMQNVLRRANTDMITYERQEQPDARTRSHQPIRRALSDAAEYHYQQPPQKTRTPPSRVSSSPIATPESSAGKRSPQLEKMKKIEDMVKEIEQRCLDIINQDEQVEEIPDPPKPKEQEECVGVERLKNGDLRFVLSCACGKRFEMLLKNNGYCFYRLT</sequence>
<evidence type="ECO:0000256" key="1">
    <source>
        <dbReference type="SAM" id="MobiDB-lite"/>
    </source>
</evidence>
<dbReference type="Proteomes" id="UP000245207">
    <property type="component" value="Unassembled WGS sequence"/>
</dbReference>
<accession>A0A2U1NQY4</accession>